<organism evidence="2 3">
    <name type="scientific">Chitiniphilus shinanonensis</name>
    <dbReference type="NCBI Taxonomy" id="553088"/>
    <lineage>
        <taxon>Bacteria</taxon>
        <taxon>Pseudomonadati</taxon>
        <taxon>Pseudomonadota</taxon>
        <taxon>Betaproteobacteria</taxon>
        <taxon>Neisseriales</taxon>
        <taxon>Chitinibacteraceae</taxon>
        <taxon>Chitiniphilus</taxon>
    </lineage>
</organism>
<dbReference type="EMBL" id="BSOZ01000082">
    <property type="protein sequence ID" value="GLS06002.1"/>
    <property type="molecule type" value="Genomic_DNA"/>
</dbReference>
<dbReference type="Proteomes" id="UP001156836">
    <property type="component" value="Unassembled WGS sequence"/>
</dbReference>
<dbReference type="Gene3D" id="3.90.1490.10">
    <property type="entry name" value="putative n-type atp pyrophosphatase, domain 2"/>
    <property type="match status" value="1"/>
</dbReference>
<dbReference type="PANTHER" id="PTHR12196:SF2">
    <property type="entry name" value="DIPHTHINE--AMMONIA LIGASE"/>
    <property type="match status" value="1"/>
</dbReference>
<dbReference type="InterPro" id="IPR030662">
    <property type="entry name" value="DPH6/MJ0570"/>
</dbReference>
<sequence>MTALPFLCSWSGGKDSCHALRAALAAGHRPVALLNMLDETGERSRSHGLPPALLRAQADALGLPLLTGRASWQGYEAEFVARLGEARDHYGARAAVFGDIDLQAHRDWEEQVCQRTGLSALLPLWQHPRRALVEEMIASGLRAVIVSCNAQLGPDFLGRVLDAATLDALEAAGVDACGENGEYHTAVLDTPAFARPLAVRQGRPQCHGDYWFLPLAPA</sequence>
<proteinExistence type="predicted"/>
<dbReference type="NCBIfam" id="TIGR00290">
    <property type="entry name" value="MJ0570_dom"/>
    <property type="match status" value="1"/>
</dbReference>
<dbReference type="InterPro" id="IPR014729">
    <property type="entry name" value="Rossmann-like_a/b/a_fold"/>
</dbReference>
<dbReference type="CDD" id="cd01994">
    <property type="entry name" value="AANH_PF0828-like"/>
    <property type="match status" value="1"/>
</dbReference>
<dbReference type="InterPro" id="IPR002761">
    <property type="entry name" value="Diphthami_syn_dom"/>
</dbReference>
<protein>
    <submittedName>
        <fullName evidence="2">ATP pyrophosphatase</fullName>
    </submittedName>
</protein>
<dbReference type="PANTHER" id="PTHR12196">
    <property type="entry name" value="DOMAIN OF UNKNOWN FUNCTION 71 DUF71 -CONTAINING PROTEIN"/>
    <property type="match status" value="1"/>
</dbReference>
<comment type="caution">
    <text evidence="2">The sequence shown here is derived from an EMBL/GenBank/DDBJ whole genome shotgun (WGS) entry which is preliminary data.</text>
</comment>
<gene>
    <name evidence="2" type="ORF">GCM10007860_31660</name>
</gene>
<evidence type="ECO:0000313" key="3">
    <source>
        <dbReference type="Proteomes" id="UP001156836"/>
    </source>
</evidence>
<accession>A0ABQ6BX62</accession>
<dbReference type="Gene3D" id="3.40.50.620">
    <property type="entry name" value="HUPs"/>
    <property type="match status" value="1"/>
</dbReference>
<evidence type="ECO:0000313" key="2">
    <source>
        <dbReference type="EMBL" id="GLS06002.1"/>
    </source>
</evidence>
<dbReference type="Pfam" id="PF01902">
    <property type="entry name" value="Diphthami_syn_2"/>
    <property type="match status" value="1"/>
</dbReference>
<reference evidence="3" key="1">
    <citation type="journal article" date="2019" name="Int. J. Syst. Evol. Microbiol.">
        <title>The Global Catalogue of Microorganisms (GCM) 10K type strain sequencing project: providing services to taxonomists for standard genome sequencing and annotation.</title>
        <authorList>
            <consortium name="The Broad Institute Genomics Platform"/>
            <consortium name="The Broad Institute Genome Sequencing Center for Infectious Disease"/>
            <person name="Wu L."/>
            <person name="Ma J."/>
        </authorList>
    </citation>
    <scope>NUCLEOTIDE SEQUENCE [LARGE SCALE GENOMIC DNA]</scope>
    <source>
        <strain evidence="3">NBRC 104970</strain>
    </source>
</reference>
<keyword evidence="3" id="KW-1185">Reference proteome</keyword>
<dbReference type="SUPFAM" id="SSF52402">
    <property type="entry name" value="Adenine nucleotide alpha hydrolases-like"/>
    <property type="match status" value="1"/>
</dbReference>
<evidence type="ECO:0000259" key="1">
    <source>
        <dbReference type="Pfam" id="PF01902"/>
    </source>
</evidence>
<feature type="domain" description="Diphthamide synthase" evidence="1">
    <location>
        <begin position="10"/>
        <end position="213"/>
    </location>
</feature>
<name>A0ABQ6BX62_9NEIS</name>